<feature type="region of interest" description="Disordered" evidence="1">
    <location>
        <begin position="317"/>
        <end position="342"/>
    </location>
</feature>
<sequence>MQDPTNTESPLRPKTQPSQHDDVAENDEDTREMSPNQDVRLSFISNESNDGESTRDNHIEKAMKLEKERYPGATGWAPAEERLFEILFMRQDLPMLPATWDVDLRGMPISDVIFQTSEEHPPIIYAHLKNFAATQAFTRLVDLTARIRTTCQSGLRKRAPHHIKRELDRYLNWAAQDGGYMHLRIVPNIMIEVIDTTMPEAEITEYITRRMRSLAKLQREFLRVDRKPQFWNVVKPGIFKSPKVKTDPMVKVKIEVDDRSPSHTRWLTPTESQAGSHSHVDRLSAMAESREIAIKVEPGLKSPSIFATAQVFETTTIPKTSSPPYSPSSSPTGEPQTPSKCTYTRHPPVVYGLFILNTSVLVLTTDSSKGPDSYVSFHVQVDFFDEHQGIWNALTIALAACLARDELRTRITDFEELPLVEESDPDA</sequence>
<organism evidence="2 3">
    <name type="scientific">Fusarium longipes</name>
    <dbReference type="NCBI Taxonomy" id="694270"/>
    <lineage>
        <taxon>Eukaryota</taxon>
        <taxon>Fungi</taxon>
        <taxon>Dikarya</taxon>
        <taxon>Ascomycota</taxon>
        <taxon>Pezizomycotina</taxon>
        <taxon>Sordariomycetes</taxon>
        <taxon>Hypocreomycetidae</taxon>
        <taxon>Hypocreales</taxon>
        <taxon>Nectriaceae</taxon>
        <taxon>Fusarium</taxon>
    </lineage>
</organism>
<evidence type="ECO:0000313" key="2">
    <source>
        <dbReference type="EMBL" id="RGP66686.1"/>
    </source>
</evidence>
<name>A0A395S2Q5_9HYPO</name>
<feature type="compositionally biased region" description="Polar residues" evidence="1">
    <location>
        <begin position="33"/>
        <end position="48"/>
    </location>
</feature>
<dbReference type="EMBL" id="PXOG01000217">
    <property type="protein sequence ID" value="RGP66686.1"/>
    <property type="molecule type" value="Genomic_DNA"/>
</dbReference>
<reference evidence="2 3" key="1">
    <citation type="journal article" date="2018" name="PLoS Pathog.">
        <title>Evolution of structural diversity of trichothecenes, a family of toxins produced by plant pathogenic and entomopathogenic fungi.</title>
        <authorList>
            <person name="Proctor R.H."/>
            <person name="McCormick S.P."/>
            <person name="Kim H.S."/>
            <person name="Cardoza R.E."/>
            <person name="Stanley A.M."/>
            <person name="Lindo L."/>
            <person name="Kelly A."/>
            <person name="Brown D.W."/>
            <person name="Lee T."/>
            <person name="Vaughan M.M."/>
            <person name="Alexander N.J."/>
            <person name="Busman M."/>
            <person name="Gutierrez S."/>
        </authorList>
    </citation>
    <scope>NUCLEOTIDE SEQUENCE [LARGE SCALE GENOMIC DNA]</scope>
    <source>
        <strain evidence="2 3">NRRL 20695</strain>
    </source>
</reference>
<gene>
    <name evidence="2" type="ORF">FLONG3_8752</name>
</gene>
<protein>
    <submittedName>
        <fullName evidence="2">Uncharacterized protein</fullName>
    </submittedName>
</protein>
<feature type="compositionally biased region" description="Low complexity" evidence="1">
    <location>
        <begin position="317"/>
        <end position="332"/>
    </location>
</feature>
<evidence type="ECO:0000256" key="1">
    <source>
        <dbReference type="SAM" id="MobiDB-lite"/>
    </source>
</evidence>
<evidence type="ECO:0000313" key="3">
    <source>
        <dbReference type="Proteomes" id="UP000266234"/>
    </source>
</evidence>
<feature type="region of interest" description="Disordered" evidence="1">
    <location>
        <begin position="1"/>
        <end position="56"/>
    </location>
</feature>
<feature type="compositionally biased region" description="Polar residues" evidence="1">
    <location>
        <begin position="333"/>
        <end position="342"/>
    </location>
</feature>
<accession>A0A395S2Q5</accession>
<dbReference type="OrthoDB" id="5286775at2759"/>
<dbReference type="Proteomes" id="UP000266234">
    <property type="component" value="Unassembled WGS sequence"/>
</dbReference>
<proteinExistence type="predicted"/>
<keyword evidence="3" id="KW-1185">Reference proteome</keyword>
<dbReference type="AlphaFoldDB" id="A0A395S2Q5"/>
<comment type="caution">
    <text evidence="2">The sequence shown here is derived from an EMBL/GenBank/DDBJ whole genome shotgun (WGS) entry which is preliminary data.</text>
</comment>